<sequence>MHSRNFIYSTFPQDIANTLAVSLQMKFPYLFPRVLIKDEEHLYWIIGLSRSEKGPINLYAPPLLIEDEQYPLVALRFKKFKILMTIKPLIVPTPDVFNQIPPRLKFLKQFFTRLKIETTKVSIDNPFIIISSNAEKQQLNLFNKKISDASIPIAEQDIIRGHYIAHLLSNISRIGFIGNLGYFLYYEKDKEKEHITYVKCDHENVSSAIDYVKWMADDSNMPHTSVSLK</sequence>
<reference evidence="1" key="1">
    <citation type="submission" date="2006-10" db="EMBL/GenBank/DDBJ databases">
        <authorList>
            <person name="Amadeo P."/>
            <person name="Zhao Q."/>
            <person name="Wortman J."/>
            <person name="Fraser-Liggett C."/>
            <person name="Carlton J."/>
        </authorList>
    </citation>
    <scope>NUCLEOTIDE SEQUENCE</scope>
    <source>
        <strain evidence="1">G3</strain>
    </source>
</reference>
<dbReference type="VEuPathDB" id="TrichDB:TVAG_352550"/>
<name>A2EG57_TRIV3</name>
<dbReference type="InParanoid" id="A2EG57"/>
<keyword evidence="2" id="KW-1185">Reference proteome</keyword>
<proteinExistence type="predicted"/>
<accession>A2EG57</accession>
<dbReference type="Proteomes" id="UP000001542">
    <property type="component" value="Unassembled WGS sequence"/>
</dbReference>
<gene>
    <name evidence="1" type="ORF">TVAG_352550</name>
</gene>
<protein>
    <submittedName>
        <fullName evidence="1">Uncharacterized protein</fullName>
    </submittedName>
</protein>
<reference evidence="1" key="2">
    <citation type="journal article" date="2007" name="Science">
        <title>Draft genome sequence of the sexually transmitted pathogen Trichomonas vaginalis.</title>
        <authorList>
            <person name="Carlton J.M."/>
            <person name="Hirt R.P."/>
            <person name="Silva J.C."/>
            <person name="Delcher A.L."/>
            <person name="Schatz M."/>
            <person name="Zhao Q."/>
            <person name="Wortman J.R."/>
            <person name="Bidwell S.L."/>
            <person name="Alsmark U.C.M."/>
            <person name="Besteiro S."/>
            <person name="Sicheritz-Ponten T."/>
            <person name="Noel C.J."/>
            <person name="Dacks J.B."/>
            <person name="Foster P.G."/>
            <person name="Simillion C."/>
            <person name="Van de Peer Y."/>
            <person name="Miranda-Saavedra D."/>
            <person name="Barton G.J."/>
            <person name="Westrop G.D."/>
            <person name="Mueller S."/>
            <person name="Dessi D."/>
            <person name="Fiori P.L."/>
            <person name="Ren Q."/>
            <person name="Paulsen I."/>
            <person name="Zhang H."/>
            <person name="Bastida-Corcuera F.D."/>
            <person name="Simoes-Barbosa A."/>
            <person name="Brown M.T."/>
            <person name="Hayes R.D."/>
            <person name="Mukherjee M."/>
            <person name="Okumura C.Y."/>
            <person name="Schneider R."/>
            <person name="Smith A.J."/>
            <person name="Vanacova S."/>
            <person name="Villalvazo M."/>
            <person name="Haas B.J."/>
            <person name="Pertea M."/>
            <person name="Feldblyum T.V."/>
            <person name="Utterback T.R."/>
            <person name="Shu C.L."/>
            <person name="Osoegawa K."/>
            <person name="de Jong P.J."/>
            <person name="Hrdy I."/>
            <person name="Horvathova L."/>
            <person name="Zubacova Z."/>
            <person name="Dolezal P."/>
            <person name="Malik S.B."/>
            <person name="Logsdon J.M. Jr."/>
            <person name="Henze K."/>
            <person name="Gupta A."/>
            <person name="Wang C.C."/>
            <person name="Dunne R.L."/>
            <person name="Upcroft J.A."/>
            <person name="Upcroft P."/>
            <person name="White O."/>
            <person name="Salzberg S.L."/>
            <person name="Tang P."/>
            <person name="Chiu C.-H."/>
            <person name="Lee Y.-S."/>
            <person name="Embley T.M."/>
            <person name="Coombs G.H."/>
            <person name="Mottram J.C."/>
            <person name="Tachezy J."/>
            <person name="Fraser-Liggett C.M."/>
            <person name="Johnson P.J."/>
        </authorList>
    </citation>
    <scope>NUCLEOTIDE SEQUENCE [LARGE SCALE GENOMIC DNA]</scope>
    <source>
        <strain evidence="1">G3</strain>
    </source>
</reference>
<evidence type="ECO:0000313" key="1">
    <source>
        <dbReference type="EMBL" id="EAY08333.1"/>
    </source>
</evidence>
<dbReference type="EMBL" id="DS113380">
    <property type="protein sequence ID" value="EAY08333.1"/>
    <property type="molecule type" value="Genomic_DNA"/>
</dbReference>
<dbReference type="VEuPathDB" id="TrichDB:TVAGG3_0133410"/>
<organism evidence="1 2">
    <name type="scientific">Trichomonas vaginalis (strain ATCC PRA-98 / G3)</name>
    <dbReference type="NCBI Taxonomy" id="412133"/>
    <lineage>
        <taxon>Eukaryota</taxon>
        <taxon>Metamonada</taxon>
        <taxon>Parabasalia</taxon>
        <taxon>Trichomonadida</taxon>
        <taxon>Trichomonadidae</taxon>
        <taxon>Trichomonas</taxon>
    </lineage>
</organism>
<dbReference type="KEGG" id="tva:4766232"/>
<evidence type="ECO:0000313" key="2">
    <source>
        <dbReference type="Proteomes" id="UP000001542"/>
    </source>
</evidence>
<dbReference type="AlphaFoldDB" id="A2EG57"/>
<dbReference type="OrthoDB" id="10500620at2759"/>